<protein>
    <recommendedName>
        <fullName evidence="2">DUF4187 domain-containing protein</fullName>
    </recommendedName>
</protein>
<feature type="domain" description="DUF4187" evidence="2">
    <location>
        <begin position="304"/>
        <end position="356"/>
    </location>
</feature>
<dbReference type="SMART" id="SM01173">
    <property type="entry name" value="DUF4187"/>
    <property type="match status" value="1"/>
</dbReference>
<dbReference type="PANTHER" id="PTHR21032:SF0">
    <property type="entry name" value="G PATCH DOMAIN-CONTAINING PROTEIN 11"/>
    <property type="match status" value="1"/>
</dbReference>
<dbReference type="Proteomes" id="UP000243723">
    <property type="component" value="Unassembled WGS sequence"/>
</dbReference>
<dbReference type="Pfam" id="PF13821">
    <property type="entry name" value="DUF4187"/>
    <property type="match status" value="1"/>
</dbReference>
<feature type="compositionally biased region" description="Basic and acidic residues" evidence="1">
    <location>
        <begin position="258"/>
        <end position="273"/>
    </location>
</feature>
<feature type="compositionally biased region" description="Basic and acidic residues" evidence="1">
    <location>
        <begin position="38"/>
        <end position="61"/>
    </location>
</feature>
<dbReference type="PANTHER" id="PTHR21032">
    <property type="entry name" value="G PATCH DOMAIN-CONTAINING PROTEIN 11"/>
    <property type="match status" value="1"/>
</dbReference>
<feature type="region of interest" description="Disordered" evidence="1">
    <location>
        <begin position="258"/>
        <end position="306"/>
    </location>
</feature>
<evidence type="ECO:0000313" key="3">
    <source>
        <dbReference type="EMBL" id="PSK60692.1"/>
    </source>
</evidence>
<evidence type="ECO:0000256" key="1">
    <source>
        <dbReference type="SAM" id="MobiDB-lite"/>
    </source>
</evidence>
<dbReference type="OrthoDB" id="786951at2759"/>
<dbReference type="InterPro" id="IPR025239">
    <property type="entry name" value="DUF4187"/>
</dbReference>
<evidence type="ECO:0000259" key="2">
    <source>
        <dbReference type="SMART" id="SM01173"/>
    </source>
</evidence>
<name>A0A2P8AJP3_9PEZI</name>
<organism evidence="3 4">
    <name type="scientific">Elsinoe australis</name>
    <dbReference type="NCBI Taxonomy" id="40998"/>
    <lineage>
        <taxon>Eukaryota</taxon>
        <taxon>Fungi</taxon>
        <taxon>Dikarya</taxon>
        <taxon>Ascomycota</taxon>
        <taxon>Pezizomycotina</taxon>
        <taxon>Dothideomycetes</taxon>
        <taxon>Dothideomycetidae</taxon>
        <taxon>Myriangiales</taxon>
        <taxon>Elsinoaceae</taxon>
        <taxon>Elsinoe</taxon>
    </lineage>
</organism>
<accession>A0A2P8AJP3</accession>
<dbReference type="EMBL" id="NHZQ01000003">
    <property type="protein sequence ID" value="PSK60692.1"/>
    <property type="molecule type" value="Genomic_DNA"/>
</dbReference>
<feature type="compositionally biased region" description="Basic and acidic residues" evidence="1">
    <location>
        <begin position="164"/>
        <end position="180"/>
    </location>
</feature>
<feature type="compositionally biased region" description="Acidic residues" evidence="1">
    <location>
        <begin position="296"/>
        <end position="306"/>
    </location>
</feature>
<dbReference type="InterPro" id="IPR039249">
    <property type="entry name" value="GPATCH11"/>
</dbReference>
<feature type="region of interest" description="Disordered" evidence="1">
    <location>
        <begin position="1"/>
        <end position="180"/>
    </location>
</feature>
<sequence length="357" mass="40247">MSSEEEEDYLTMALPPTSPPKKPTSLAKRTAATLTASERGRVKSKKELEHERLLRLEKGLRTDQLGNTSTGADGDDWGEAKSKSKSKSKGAAMMAKLGYTGGALGKRKASQTETGTGTGMGPEGKEGQEGKAARTGQDEEDEDTRLTEPIRVQIKANKHGIGHGGEEDPAMKRAREALDREEERVKRLRSEMGGYRERNVKEGMEKRVEGQWWGAMRVCRTLAEQDAEREGKNGIEGVTPREVDVSWRMVLYQDLEDGREREKMREKKRRLERDDEVDVDDKIAMGETVESLPGLGEEEDPEEDEEVQDLLALSAEGKLMKTVLHLREKWWYCFWCKSRYDDKELDGCPGVTEEDHE</sequence>
<reference evidence="3 4" key="1">
    <citation type="submission" date="2017-05" db="EMBL/GenBank/DDBJ databases">
        <title>Draft genome sequence of Elsinoe australis.</title>
        <authorList>
            <person name="Cheng Q."/>
        </authorList>
    </citation>
    <scope>NUCLEOTIDE SEQUENCE [LARGE SCALE GENOMIC DNA]</scope>
    <source>
        <strain evidence="3 4">NL1</strain>
    </source>
</reference>
<gene>
    <name evidence="3" type="ORF">B9Z65_842</name>
</gene>
<keyword evidence="4" id="KW-1185">Reference proteome</keyword>
<proteinExistence type="predicted"/>
<dbReference type="GO" id="GO:0000776">
    <property type="term" value="C:kinetochore"/>
    <property type="evidence" value="ECO:0007669"/>
    <property type="project" value="TreeGrafter"/>
</dbReference>
<dbReference type="AlphaFoldDB" id="A0A2P8AJP3"/>
<evidence type="ECO:0000313" key="4">
    <source>
        <dbReference type="Proteomes" id="UP000243723"/>
    </source>
</evidence>
<comment type="caution">
    <text evidence="3">The sequence shown here is derived from an EMBL/GenBank/DDBJ whole genome shotgun (WGS) entry which is preliminary data.</text>
</comment>
<feature type="compositionally biased region" description="Basic and acidic residues" evidence="1">
    <location>
        <begin position="123"/>
        <end position="132"/>
    </location>
</feature>